<proteinExistence type="predicted"/>
<dbReference type="Proteomes" id="UP001233172">
    <property type="component" value="Unassembled WGS sequence"/>
</dbReference>
<dbReference type="AlphaFoldDB" id="A0AAD8F0G6"/>
<evidence type="ECO:0000313" key="2">
    <source>
        <dbReference type="Proteomes" id="UP001233172"/>
    </source>
</evidence>
<keyword evidence="2" id="KW-1185">Reference proteome</keyword>
<sequence>MTMSALSAIVDASRYFPIFHIEDVYITGVLRRMVELPMFLAEPGVFTDFYDTFYSHCEFVRYRRVTGTGFDRLFKYNNLWASLIYQNNTCRRKNEFYVPCACSEYMV</sequence>
<protein>
    <submittedName>
        <fullName evidence="1">Beta-1 3-galactosyltransferase 5</fullName>
    </submittedName>
</protein>
<gene>
    <name evidence="1" type="ORF">Bpfe_024663</name>
</gene>
<organism evidence="1 2">
    <name type="scientific">Biomphalaria pfeifferi</name>
    <name type="common">Bloodfluke planorb</name>
    <name type="synonym">Freshwater snail</name>
    <dbReference type="NCBI Taxonomy" id="112525"/>
    <lineage>
        <taxon>Eukaryota</taxon>
        <taxon>Metazoa</taxon>
        <taxon>Spiralia</taxon>
        <taxon>Lophotrochozoa</taxon>
        <taxon>Mollusca</taxon>
        <taxon>Gastropoda</taxon>
        <taxon>Heterobranchia</taxon>
        <taxon>Euthyneura</taxon>
        <taxon>Panpulmonata</taxon>
        <taxon>Hygrophila</taxon>
        <taxon>Lymnaeoidea</taxon>
        <taxon>Planorbidae</taxon>
        <taxon>Biomphalaria</taxon>
    </lineage>
</organism>
<name>A0AAD8F0G6_BIOPF</name>
<reference evidence="1" key="1">
    <citation type="journal article" date="2023" name="PLoS Negl. Trop. Dis.">
        <title>A genome sequence for Biomphalaria pfeifferi, the major vector snail for the human-infecting parasite Schistosoma mansoni.</title>
        <authorList>
            <person name="Bu L."/>
            <person name="Lu L."/>
            <person name="Laidemitt M.R."/>
            <person name="Zhang S.M."/>
            <person name="Mutuku M."/>
            <person name="Mkoji G."/>
            <person name="Steinauer M."/>
            <person name="Loker E.S."/>
        </authorList>
    </citation>
    <scope>NUCLEOTIDE SEQUENCE</scope>
    <source>
        <strain evidence="1">KasaAsao</strain>
    </source>
</reference>
<comment type="caution">
    <text evidence="1">The sequence shown here is derived from an EMBL/GenBank/DDBJ whole genome shotgun (WGS) entry which is preliminary data.</text>
</comment>
<evidence type="ECO:0000313" key="1">
    <source>
        <dbReference type="EMBL" id="KAK0045831.1"/>
    </source>
</evidence>
<dbReference type="EMBL" id="JASAOG010000174">
    <property type="protein sequence ID" value="KAK0045831.1"/>
    <property type="molecule type" value="Genomic_DNA"/>
</dbReference>
<reference evidence="1" key="2">
    <citation type="submission" date="2023-04" db="EMBL/GenBank/DDBJ databases">
        <authorList>
            <person name="Bu L."/>
            <person name="Lu L."/>
            <person name="Laidemitt M.R."/>
            <person name="Zhang S.M."/>
            <person name="Mutuku M."/>
            <person name="Mkoji G."/>
            <person name="Steinauer M."/>
            <person name="Loker E.S."/>
        </authorList>
    </citation>
    <scope>NUCLEOTIDE SEQUENCE</scope>
    <source>
        <strain evidence="1">KasaAsao</strain>
        <tissue evidence="1">Whole Snail</tissue>
    </source>
</reference>
<accession>A0AAD8F0G6</accession>